<evidence type="ECO:0000313" key="1">
    <source>
        <dbReference type="EMBL" id="CAF0970244.1"/>
    </source>
</evidence>
<reference evidence="1" key="1">
    <citation type="submission" date="2021-02" db="EMBL/GenBank/DDBJ databases">
        <authorList>
            <person name="Nowell W R."/>
        </authorList>
    </citation>
    <scope>NUCLEOTIDE SEQUENCE</scope>
</reference>
<dbReference type="SUPFAM" id="SSF69322">
    <property type="entry name" value="Tricorn protease domain 2"/>
    <property type="match status" value="1"/>
</dbReference>
<organism evidence="1 2">
    <name type="scientific">Adineta steineri</name>
    <dbReference type="NCBI Taxonomy" id="433720"/>
    <lineage>
        <taxon>Eukaryota</taxon>
        <taxon>Metazoa</taxon>
        <taxon>Spiralia</taxon>
        <taxon>Gnathifera</taxon>
        <taxon>Rotifera</taxon>
        <taxon>Eurotatoria</taxon>
        <taxon>Bdelloidea</taxon>
        <taxon>Adinetida</taxon>
        <taxon>Adinetidae</taxon>
        <taxon>Adineta</taxon>
    </lineage>
</organism>
<proteinExistence type="predicted"/>
<evidence type="ECO:0000313" key="2">
    <source>
        <dbReference type="Proteomes" id="UP000663860"/>
    </source>
</evidence>
<sequence length="842" mass="99204">MSEQCSVEMCKSSSRTQCHCCKKNFCRSHFNEHDNLPNLQLNTFADEINILNNRLQAFNLNIVTNESRQKLEKWRASCYKIIDDIFEQTCQKIDQRINEKIERQRNEILLPNLQLNTFADEINILNNRLQAFNLNIVTNESRQKLEKWRASCYKIIDDIFEQTCQKIDQRINEKIERQRNEILRINFIIDELIQKQETTMTDIDLLQRAIHETEHDIDNIQYTRFDIISRSLSIDHSLIQIEELHLPQFKLSSLVPPYKTIDRMNGGRQHIAINEQFCLIHQGLDLYLMDQNLTVIKKSQENFDHVYDMCWSPTLARFILLDRRTIFILDPNTMLIQRIPIDQDRRCWSCTCSDTSLFLSTLFCGSSILQHSLLPSIQFEKEWKSPETCTRRQMIIGTVCRNETIAMIIVDLVGKEKRIELKLSKTFERLWSLKLDVVYSDGYLSCCSLNDGHWLLSDYSTSSLIYISRDVTNESRQKLEKWRASCYKIIDDIFEQTCQKIDQRINEKIERQRNEILRINFIIDELIQKQETTMTDIDLLERAIHETEHDIDNIEYTRFDIISRSLAVDNSLIQIEELHLPQFKLSSLVPPYKTIDRMNGGRQHIAINEQFCLIHQGMDLYLMDPNLTVIRKSQENFDHVYDMCWSSTLAQFILLDRNTIFALDPNTMLIQRIPIDQDRRCWSCTCSDTSLFLSTLFCGSSILQYSLLPSIQFEKEWKSPETCTRRQMIIGTVCKNETIAMIIVDLVEKEKRIELKLSKTFERLWPLKLDVVYVDGYLSCCSLNDGHWLLSDYSTSSLIHISKDGKILETSTYKEKPCRINLFHRNELIITTDVSINFHRLI</sequence>
<dbReference type="AlphaFoldDB" id="A0A814EJG2"/>
<accession>A0A814EJG2</accession>
<gene>
    <name evidence="1" type="ORF">IZO911_LOCUS16000</name>
</gene>
<name>A0A814EJG2_9BILA</name>
<comment type="caution">
    <text evidence="1">The sequence shown here is derived from an EMBL/GenBank/DDBJ whole genome shotgun (WGS) entry which is preliminary data.</text>
</comment>
<protein>
    <submittedName>
        <fullName evidence="1">Uncharacterized protein</fullName>
    </submittedName>
</protein>
<dbReference type="Proteomes" id="UP000663860">
    <property type="component" value="Unassembled WGS sequence"/>
</dbReference>
<dbReference type="EMBL" id="CAJNOE010000141">
    <property type="protein sequence ID" value="CAF0970244.1"/>
    <property type="molecule type" value="Genomic_DNA"/>
</dbReference>